<evidence type="ECO:0000256" key="3">
    <source>
        <dbReference type="ARBA" id="ARBA00022737"/>
    </source>
</evidence>
<dbReference type="EMBL" id="MCFA01000144">
    <property type="protein sequence ID" value="ORY03654.1"/>
    <property type="molecule type" value="Genomic_DNA"/>
</dbReference>
<proteinExistence type="inferred from homology"/>
<dbReference type="InterPro" id="IPR001680">
    <property type="entry name" value="WD40_rpt"/>
</dbReference>
<dbReference type="InterPro" id="IPR051243">
    <property type="entry name" value="PcG_WD-repeat"/>
</dbReference>
<accession>A0A1Y1Z0K7</accession>
<comment type="similarity">
    <text evidence="1">Belongs to the WD repeat ESC family.</text>
</comment>
<sequence length="490" mass="54696">MADHLHSELPSFRSTIKLGGKDEVVSDTWWDIKFYPYDEPGAAPVFAVTGLRHTLICRCVSEKDTNIEVLRWFEDDNKEAELYSVAWSRAANGDPLICVAGADPIIKVLNVRTKETFTALAGHGDVVNDLAVSPADPTIIASASKDSAVRIWTLNPDHGKQPTAAICHGEGHRENVLSLGFHRNGQYLLSGGADIIFNLWTVPKFRKEDLGTDKPSLIHFPHFSSTEIHNHYIECVKFYGDLIMSHASQEDHILLWRIDNFDASKPPPGPAPMPHYPVKFVKSADKATEPEKIPKTFPTYTRSAWGGNFQRLMRFHRPKDTWYHSRFSIFHAPGMHPILAGPLNSKVYFWDLQELENACATEEEAEQQKKNAKKVAVPNRMRDGSAHSAGSSSSAPTSTTVVIEPAAKSSTKKGKRSDRTTAIGDPFRKIMPHNEGGPKNYKFSVRQIAWSTGGDWCVACGQNGVVALYSRWEDGIPQPQERGYKRLRIL</sequence>
<dbReference type="InterPro" id="IPR036322">
    <property type="entry name" value="WD40_repeat_dom_sf"/>
</dbReference>
<dbReference type="OrthoDB" id="7318948at2759"/>
<comment type="caution">
    <text evidence="8">The sequence shown here is derived from an EMBL/GenBank/DDBJ whole genome shotgun (WGS) entry which is preliminary data.</text>
</comment>
<organism evidence="8 9">
    <name type="scientific">Clohesyomyces aquaticus</name>
    <dbReference type="NCBI Taxonomy" id="1231657"/>
    <lineage>
        <taxon>Eukaryota</taxon>
        <taxon>Fungi</taxon>
        <taxon>Dikarya</taxon>
        <taxon>Ascomycota</taxon>
        <taxon>Pezizomycotina</taxon>
        <taxon>Dothideomycetes</taxon>
        <taxon>Pleosporomycetidae</taxon>
        <taxon>Pleosporales</taxon>
        <taxon>Lindgomycetaceae</taxon>
        <taxon>Clohesyomyces</taxon>
    </lineage>
</organism>
<dbReference type="Gene3D" id="2.130.10.10">
    <property type="entry name" value="YVTN repeat-like/Quinoprotein amine dehydrogenase"/>
    <property type="match status" value="1"/>
</dbReference>
<evidence type="ECO:0000256" key="1">
    <source>
        <dbReference type="ARBA" id="ARBA00008075"/>
    </source>
</evidence>
<evidence type="ECO:0000256" key="4">
    <source>
        <dbReference type="ARBA" id="ARBA00023015"/>
    </source>
</evidence>
<dbReference type="Pfam" id="PF00400">
    <property type="entry name" value="WD40"/>
    <property type="match status" value="2"/>
</dbReference>
<keyword evidence="5" id="KW-0804">Transcription</keyword>
<feature type="repeat" description="WD" evidence="6">
    <location>
        <begin position="169"/>
        <end position="202"/>
    </location>
</feature>
<dbReference type="STRING" id="1231657.A0A1Y1Z0K7"/>
<dbReference type="SMART" id="SM00320">
    <property type="entry name" value="WD40"/>
    <property type="match status" value="4"/>
</dbReference>
<feature type="compositionally biased region" description="Low complexity" evidence="7">
    <location>
        <begin position="386"/>
        <end position="400"/>
    </location>
</feature>
<feature type="repeat" description="WD" evidence="6">
    <location>
        <begin position="120"/>
        <end position="155"/>
    </location>
</feature>
<feature type="region of interest" description="Disordered" evidence="7">
    <location>
        <begin position="361"/>
        <end position="435"/>
    </location>
</feature>
<keyword evidence="3" id="KW-0677">Repeat</keyword>
<dbReference type="PROSITE" id="PS50294">
    <property type="entry name" value="WD_REPEATS_REGION"/>
    <property type="match status" value="2"/>
</dbReference>
<evidence type="ECO:0000313" key="8">
    <source>
        <dbReference type="EMBL" id="ORY03654.1"/>
    </source>
</evidence>
<dbReference type="Proteomes" id="UP000193144">
    <property type="component" value="Unassembled WGS sequence"/>
</dbReference>
<dbReference type="SUPFAM" id="SSF50978">
    <property type="entry name" value="WD40 repeat-like"/>
    <property type="match status" value="1"/>
</dbReference>
<evidence type="ECO:0000256" key="2">
    <source>
        <dbReference type="ARBA" id="ARBA00022574"/>
    </source>
</evidence>
<name>A0A1Y1Z0K7_9PLEO</name>
<dbReference type="InterPro" id="IPR015943">
    <property type="entry name" value="WD40/YVTN_repeat-like_dom_sf"/>
</dbReference>
<evidence type="ECO:0000256" key="5">
    <source>
        <dbReference type="ARBA" id="ARBA00023163"/>
    </source>
</evidence>
<evidence type="ECO:0000256" key="6">
    <source>
        <dbReference type="PROSITE-ProRule" id="PRU00221"/>
    </source>
</evidence>
<keyword evidence="9" id="KW-1185">Reference proteome</keyword>
<protein>
    <submittedName>
        <fullName evidence="8">WD40-repeat-containing domain protein</fullName>
    </submittedName>
</protein>
<gene>
    <name evidence="8" type="ORF">BCR34DRAFT_605145</name>
</gene>
<dbReference type="AlphaFoldDB" id="A0A1Y1Z0K7"/>
<keyword evidence="4" id="KW-0805">Transcription regulation</keyword>
<evidence type="ECO:0000313" key="9">
    <source>
        <dbReference type="Proteomes" id="UP000193144"/>
    </source>
</evidence>
<evidence type="ECO:0000256" key="7">
    <source>
        <dbReference type="SAM" id="MobiDB-lite"/>
    </source>
</evidence>
<dbReference type="PROSITE" id="PS50082">
    <property type="entry name" value="WD_REPEATS_2"/>
    <property type="match status" value="2"/>
</dbReference>
<keyword evidence="2 6" id="KW-0853">WD repeat</keyword>
<dbReference type="PANTHER" id="PTHR10253">
    <property type="entry name" value="POLYCOMB PROTEIN"/>
    <property type="match status" value="1"/>
</dbReference>
<reference evidence="8 9" key="1">
    <citation type="submission" date="2016-07" db="EMBL/GenBank/DDBJ databases">
        <title>Pervasive Adenine N6-methylation of Active Genes in Fungi.</title>
        <authorList>
            <consortium name="DOE Joint Genome Institute"/>
            <person name="Mondo S.J."/>
            <person name="Dannebaum R.O."/>
            <person name="Kuo R.C."/>
            <person name="Labutti K."/>
            <person name="Haridas S."/>
            <person name="Kuo A."/>
            <person name="Salamov A."/>
            <person name="Ahrendt S.R."/>
            <person name="Lipzen A."/>
            <person name="Sullivan W."/>
            <person name="Andreopoulos W.B."/>
            <person name="Clum A."/>
            <person name="Lindquist E."/>
            <person name="Daum C."/>
            <person name="Ramamoorthy G.K."/>
            <person name="Gryganskyi A."/>
            <person name="Culley D."/>
            <person name="Magnuson J.K."/>
            <person name="James T.Y."/>
            <person name="O'Malley M.A."/>
            <person name="Stajich J.E."/>
            <person name="Spatafora J.W."/>
            <person name="Visel A."/>
            <person name="Grigoriev I.V."/>
        </authorList>
    </citation>
    <scope>NUCLEOTIDE SEQUENCE [LARGE SCALE GENOMIC DNA]</scope>
    <source>
        <strain evidence="8 9">CBS 115471</strain>
    </source>
</reference>